<evidence type="ECO:0000313" key="1">
    <source>
        <dbReference type="EMBL" id="KAK9147188.1"/>
    </source>
</evidence>
<comment type="caution">
    <text evidence="1">The sequence shown here is derived from an EMBL/GenBank/DDBJ whole genome shotgun (WGS) entry which is preliminary data.</text>
</comment>
<evidence type="ECO:0000313" key="2">
    <source>
        <dbReference type="Proteomes" id="UP001419268"/>
    </source>
</evidence>
<gene>
    <name evidence="1" type="ORF">Scep_005945</name>
</gene>
<dbReference type="AlphaFoldDB" id="A0AAP0PJL5"/>
<proteinExistence type="predicted"/>
<sequence length="81" mass="8960">MQLSRTWEPGDRRCGGVVYKHCCGSCGKKEMLDPLRTDCGQRITSGNWSSTGLPRGSEQQTWPLNGGWISAVRSWSSLLDS</sequence>
<organism evidence="1 2">
    <name type="scientific">Stephania cephalantha</name>
    <dbReference type="NCBI Taxonomy" id="152367"/>
    <lineage>
        <taxon>Eukaryota</taxon>
        <taxon>Viridiplantae</taxon>
        <taxon>Streptophyta</taxon>
        <taxon>Embryophyta</taxon>
        <taxon>Tracheophyta</taxon>
        <taxon>Spermatophyta</taxon>
        <taxon>Magnoliopsida</taxon>
        <taxon>Ranunculales</taxon>
        <taxon>Menispermaceae</taxon>
        <taxon>Menispermoideae</taxon>
        <taxon>Cissampelideae</taxon>
        <taxon>Stephania</taxon>
    </lineage>
</organism>
<name>A0AAP0PJL5_9MAGN</name>
<dbReference type="EMBL" id="JBBNAG010000003">
    <property type="protein sequence ID" value="KAK9147188.1"/>
    <property type="molecule type" value="Genomic_DNA"/>
</dbReference>
<protein>
    <submittedName>
        <fullName evidence="1">Uncharacterized protein</fullName>
    </submittedName>
</protein>
<reference evidence="1 2" key="1">
    <citation type="submission" date="2024-01" db="EMBL/GenBank/DDBJ databases">
        <title>Genome assemblies of Stephania.</title>
        <authorList>
            <person name="Yang L."/>
        </authorList>
    </citation>
    <scope>NUCLEOTIDE SEQUENCE [LARGE SCALE GENOMIC DNA]</scope>
    <source>
        <strain evidence="1">JXDWG</strain>
        <tissue evidence="1">Leaf</tissue>
    </source>
</reference>
<keyword evidence="2" id="KW-1185">Reference proteome</keyword>
<dbReference type="Proteomes" id="UP001419268">
    <property type="component" value="Unassembled WGS sequence"/>
</dbReference>
<accession>A0AAP0PJL5</accession>